<dbReference type="Proteomes" id="UP000604046">
    <property type="component" value="Unassembled WGS sequence"/>
</dbReference>
<evidence type="ECO:0000313" key="2">
    <source>
        <dbReference type="EMBL" id="CAE7244444.1"/>
    </source>
</evidence>
<gene>
    <name evidence="2" type="ORF">SNAT2548_LOCUS11436</name>
</gene>
<organism evidence="2 3">
    <name type="scientific">Symbiodinium natans</name>
    <dbReference type="NCBI Taxonomy" id="878477"/>
    <lineage>
        <taxon>Eukaryota</taxon>
        <taxon>Sar</taxon>
        <taxon>Alveolata</taxon>
        <taxon>Dinophyceae</taxon>
        <taxon>Suessiales</taxon>
        <taxon>Symbiodiniaceae</taxon>
        <taxon>Symbiodinium</taxon>
    </lineage>
</organism>
<evidence type="ECO:0000256" key="1">
    <source>
        <dbReference type="SAM" id="MobiDB-lite"/>
    </source>
</evidence>
<reference evidence="2" key="1">
    <citation type="submission" date="2021-02" db="EMBL/GenBank/DDBJ databases">
        <authorList>
            <person name="Dougan E. K."/>
            <person name="Rhodes N."/>
            <person name="Thang M."/>
            <person name="Chan C."/>
        </authorList>
    </citation>
    <scope>NUCLEOTIDE SEQUENCE</scope>
</reference>
<evidence type="ECO:0000313" key="3">
    <source>
        <dbReference type="Proteomes" id="UP000604046"/>
    </source>
</evidence>
<protein>
    <submittedName>
        <fullName evidence="2">Uncharacterized protein</fullName>
    </submittedName>
</protein>
<dbReference type="AlphaFoldDB" id="A0A812LP71"/>
<dbReference type="EMBL" id="CAJNDS010001024">
    <property type="protein sequence ID" value="CAE7244444.1"/>
    <property type="molecule type" value="Genomic_DNA"/>
</dbReference>
<feature type="region of interest" description="Disordered" evidence="1">
    <location>
        <begin position="1"/>
        <end position="29"/>
    </location>
</feature>
<comment type="caution">
    <text evidence="2">The sequence shown here is derived from an EMBL/GenBank/DDBJ whole genome shotgun (WGS) entry which is preliminary data.</text>
</comment>
<accession>A0A812LP71</accession>
<name>A0A812LP71_9DINO</name>
<sequence>MDGGKSGERGSASQSSLTPSPCPPTAQRESELEVLQVLQCSSEVSEAGEVLLVALPIAQASANGPALVEALKQRCRVSGRARRRLRCLADGGGAGRALSPEELAQALYPMPDEVPEPLPEGQAPEGDLQLQEILNHNVLAPSTLQVGGS</sequence>
<proteinExistence type="predicted"/>
<keyword evidence="3" id="KW-1185">Reference proteome</keyword>
<dbReference type="OrthoDB" id="1028014at2759"/>